<comment type="subcellular location">
    <subcellularLocation>
        <location evidence="1">Cell inner membrane</location>
        <topology evidence="1">Single-pass membrane protein</topology>
        <orientation evidence="1">Periplasmic side</orientation>
    </subcellularLocation>
</comment>
<evidence type="ECO:0000256" key="8">
    <source>
        <dbReference type="ARBA" id="ARBA00022989"/>
    </source>
</evidence>
<dbReference type="RefSeq" id="WP_251810125.1">
    <property type="nucleotide sequence ID" value="NZ_CP101527.1"/>
</dbReference>
<reference evidence="13" key="1">
    <citation type="submission" date="2022-07" db="EMBL/GenBank/DDBJ databases">
        <title>Alkalimarinus sp. nov., isolated from gut of a Alitta virens.</title>
        <authorList>
            <person name="Yang A.I."/>
            <person name="Shin N.-R."/>
        </authorList>
    </citation>
    <scope>NUCLEOTIDE SEQUENCE</scope>
    <source>
        <strain evidence="13">FA028</strain>
    </source>
</reference>
<dbReference type="SUPFAM" id="SSF74653">
    <property type="entry name" value="TolA/TonB C-terminal domain"/>
    <property type="match status" value="1"/>
</dbReference>
<dbReference type="NCBIfam" id="TIGR01352">
    <property type="entry name" value="tonB_Cterm"/>
    <property type="match status" value="1"/>
</dbReference>
<dbReference type="GO" id="GO:0031992">
    <property type="term" value="F:energy transducer activity"/>
    <property type="evidence" value="ECO:0007669"/>
    <property type="project" value="TreeGrafter"/>
</dbReference>
<dbReference type="GO" id="GO:0015031">
    <property type="term" value="P:protein transport"/>
    <property type="evidence" value="ECO:0007669"/>
    <property type="project" value="UniProtKB-KW"/>
</dbReference>
<dbReference type="Proteomes" id="UP001164472">
    <property type="component" value="Chromosome"/>
</dbReference>
<evidence type="ECO:0000256" key="2">
    <source>
        <dbReference type="ARBA" id="ARBA00006555"/>
    </source>
</evidence>
<evidence type="ECO:0000256" key="9">
    <source>
        <dbReference type="ARBA" id="ARBA00023136"/>
    </source>
</evidence>
<dbReference type="GO" id="GO:0098797">
    <property type="term" value="C:plasma membrane protein complex"/>
    <property type="evidence" value="ECO:0007669"/>
    <property type="project" value="TreeGrafter"/>
</dbReference>
<dbReference type="InterPro" id="IPR051045">
    <property type="entry name" value="TonB-dependent_transducer"/>
</dbReference>
<dbReference type="KEGG" id="asem:NNL22_17010"/>
<feature type="region of interest" description="Disordered" evidence="10">
    <location>
        <begin position="192"/>
        <end position="211"/>
    </location>
</feature>
<evidence type="ECO:0000259" key="12">
    <source>
        <dbReference type="PROSITE" id="PS52015"/>
    </source>
</evidence>
<evidence type="ECO:0000256" key="1">
    <source>
        <dbReference type="ARBA" id="ARBA00004383"/>
    </source>
</evidence>
<accession>A0A9E8HHD2</accession>
<dbReference type="Pfam" id="PF03544">
    <property type="entry name" value="TonB_C"/>
    <property type="match status" value="1"/>
</dbReference>
<evidence type="ECO:0000256" key="6">
    <source>
        <dbReference type="ARBA" id="ARBA00022692"/>
    </source>
</evidence>
<dbReference type="PANTHER" id="PTHR33446">
    <property type="entry name" value="PROTEIN TONB-RELATED"/>
    <property type="match status" value="1"/>
</dbReference>
<gene>
    <name evidence="13" type="ORF">NNL22_17010</name>
</gene>
<keyword evidence="4" id="KW-1003">Cell membrane</keyword>
<evidence type="ECO:0000313" key="13">
    <source>
        <dbReference type="EMBL" id="UZW74698.1"/>
    </source>
</evidence>
<dbReference type="Gene3D" id="3.30.1150.10">
    <property type="match status" value="1"/>
</dbReference>
<keyword evidence="9 11" id="KW-0472">Membrane</keyword>
<evidence type="ECO:0000256" key="4">
    <source>
        <dbReference type="ARBA" id="ARBA00022475"/>
    </source>
</evidence>
<organism evidence="13 14">
    <name type="scientific">Alkalimarinus sediminis</name>
    <dbReference type="NCBI Taxonomy" id="1632866"/>
    <lineage>
        <taxon>Bacteria</taxon>
        <taxon>Pseudomonadati</taxon>
        <taxon>Pseudomonadota</taxon>
        <taxon>Gammaproteobacteria</taxon>
        <taxon>Alteromonadales</taxon>
        <taxon>Alteromonadaceae</taxon>
        <taxon>Alkalimarinus</taxon>
    </lineage>
</organism>
<sequence>MLKLVNRYLLWVALAIGLHAIVLMTWTPTLQPIQIRLQSGDQAISLQLASAEQQTSVVVASAIQKTTAQKANTQKTNNPPERLLLSQFEPSQFEPSQFEPSSSENEPSQKIVANGNRAAHEDINTNHSAITNDDTGVEHTANIAEIVKEISQDNEQAAKALTDAAVSPNSTYETTTVEASTANPVEATVIEPPSNTPPQQASPMAASKPKGVFAKARPISANTPKYPRRAIMRNQQGRVKVNLWVDESGYVDNIELIESSGYAMLDNSVFRFAEEERFVPATQDGIPVASTQSYLFRFVLK</sequence>
<name>A0A9E8HHD2_9ALTE</name>
<keyword evidence="7" id="KW-0653">Protein transport</keyword>
<dbReference type="GO" id="GO:0055085">
    <property type="term" value="P:transmembrane transport"/>
    <property type="evidence" value="ECO:0007669"/>
    <property type="project" value="InterPro"/>
</dbReference>
<dbReference type="EMBL" id="CP101527">
    <property type="protein sequence ID" value="UZW74698.1"/>
    <property type="molecule type" value="Genomic_DNA"/>
</dbReference>
<protein>
    <submittedName>
        <fullName evidence="13">TonB family protein</fullName>
    </submittedName>
</protein>
<evidence type="ECO:0000256" key="5">
    <source>
        <dbReference type="ARBA" id="ARBA00022519"/>
    </source>
</evidence>
<dbReference type="InterPro" id="IPR037682">
    <property type="entry name" value="TonB_C"/>
</dbReference>
<keyword evidence="6 11" id="KW-0812">Transmembrane</keyword>
<comment type="similarity">
    <text evidence="2">Belongs to the TonB family.</text>
</comment>
<keyword evidence="8 11" id="KW-1133">Transmembrane helix</keyword>
<dbReference type="PANTHER" id="PTHR33446:SF2">
    <property type="entry name" value="PROTEIN TONB"/>
    <property type="match status" value="1"/>
</dbReference>
<feature type="domain" description="TonB C-terminal" evidence="12">
    <location>
        <begin position="211"/>
        <end position="301"/>
    </location>
</feature>
<evidence type="ECO:0000256" key="11">
    <source>
        <dbReference type="SAM" id="Phobius"/>
    </source>
</evidence>
<evidence type="ECO:0000256" key="3">
    <source>
        <dbReference type="ARBA" id="ARBA00022448"/>
    </source>
</evidence>
<evidence type="ECO:0000256" key="10">
    <source>
        <dbReference type="SAM" id="MobiDB-lite"/>
    </source>
</evidence>
<feature type="transmembrane region" description="Helical" evidence="11">
    <location>
        <begin position="7"/>
        <end position="26"/>
    </location>
</feature>
<keyword evidence="5" id="KW-0997">Cell inner membrane</keyword>
<dbReference type="AlphaFoldDB" id="A0A9E8HHD2"/>
<evidence type="ECO:0000313" key="14">
    <source>
        <dbReference type="Proteomes" id="UP001164472"/>
    </source>
</evidence>
<keyword evidence="14" id="KW-1185">Reference proteome</keyword>
<evidence type="ECO:0000256" key="7">
    <source>
        <dbReference type="ARBA" id="ARBA00022927"/>
    </source>
</evidence>
<dbReference type="PROSITE" id="PS52015">
    <property type="entry name" value="TONB_CTD"/>
    <property type="match status" value="1"/>
</dbReference>
<keyword evidence="3" id="KW-0813">Transport</keyword>
<proteinExistence type="inferred from homology"/>
<dbReference type="InterPro" id="IPR006260">
    <property type="entry name" value="TonB/TolA_C"/>
</dbReference>